<keyword evidence="2" id="KW-1185">Reference proteome</keyword>
<dbReference type="EMBL" id="JBHRSU010000033">
    <property type="protein sequence ID" value="MFC3101537.1"/>
    <property type="molecule type" value="Genomic_DNA"/>
</dbReference>
<dbReference type="Pfam" id="PF09550">
    <property type="entry name" value="Phage_TAC_6"/>
    <property type="match status" value="1"/>
</dbReference>
<dbReference type="Proteomes" id="UP001595378">
    <property type="component" value="Unassembled WGS sequence"/>
</dbReference>
<dbReference type="RefSeq" id="WP_336919171.1">
    <property type="nucleotide sequence ID" value="NZ_JBANRN010000008.1"/>
</dbReference>
<accession>A0ABV7EIS0</accession>
<reference evidence="2" key="1">
    <citation type="journal article" date="2019" name="Int. J. Syst. Evol. Microbiol.">
        <title>The Global Catalogue of Microorganisms (GCM) 10K type strain sequencing project: providing services to taxonomists for standard genome sequencing and annotation.</title>
        <authorList>
            <consortium name="The Broad Institute Genomics Platform"/>
            <consortium name="The Broad Institute Genome Sequencing Center for Infectious Disease"/>
            <person name="Wu L."/>
            <person name="Ma J."/>
        </authorList>
    </citation>
    <scope>NUCLEOTIDE SEQUENCE [LARGE SCALE GENOMIC DNA]</scope>
    <source>
        <strain evidence="2">KCTC 52606</strain>
    </source>
</reference>
<protein>
    <submittedName>
        <fullName evidence="1">Phage tail assembly chaperone</fullName>
    </submittedName>
</protein>
<dbReference type="InterPro" id="IPR019056">
    <property type="entry name" value="Phage_TAC_6"/>
</dbReference>
<evidence type="ECO:0000313" key="2">
    <source>
        <dbReference type="Proteomes" id="UP001595378"/>
    </source>
</evidence>
<evidence type="ECO:0000313" key="1">
    <source>
        <dbReference type="EMBL" id="MFC3101537.1"/>
    </source>
</evidence>
<organism evidence="1 2">
    <name type="scientific">Alteraurantiacibacter lauratis</name>
    <dbReference type="NCBI Taxonomy" id="2054627"/>
    <lineage>
        <taxon>Bacteria</taxon>
        <taxon>Pseudomonadati</taxon>
        <taxon>Pseudomonadota</taxon>
        <taxon>Alphaproteobacteria</taxon>
        <taxon>Sphingomonadales</taxon>
        <taxon>Erythrobacteraceae</taxon>
        <taxon>Alteraurantiacibacter</taxon>
    </lineage>
</organism>
<gene>
    <name evidence="1" type="ORF">ACFODK_11620</name>
</gene>
<proteinExistence type="predicted"/>
<sequence>MAEAEQRFGAAASRLAVFAARVLGWTPDTFWNATPAELAASLNAEDASAFAPLGRHELAQMMEREAHGRLD</sequence>
<comment type="caution">
    <text evidence="1">The sequence shown here is derived from an EMBL/GenBank/DDBJ whole genome shotgun (WGS) entry which is preliminary data.</text>
</comment>
<name>A0ABV7EIS0_9SPHN</name>